<evidence type="ECO:0000313" key="2">
    <source>
        <dbReference type="EMBL" id="MBB3326634.1"/>
    </source>
</evidence>
<evidence type="ECO:0000256" key="1">
    <source>
        <dbReference type="SAM" id="MobiDB-lite"/>
    </source>
</evidence>
<sequence>MGGYDEQIGRNLGAVRARLTSLAPADLDLAMRVRGWSWPAGTTDHIEAGRRPLLLAESEDVSSIMGLSEGFLLGRTESDTADEVVSSLLDRASYAVQQAAELWFDVTDELRAAVDCLGLLDDAGPVTPQLRDRLRRWLAVTPETVLAQARVRFAAEAEPGSEADEGSAPPEEGRALDVQAGLDVARARSSQGTTRGDLASRLQERGWGWTAETVRTVEDGSRPLRLAEREDLEEVLQARIGHDSSGVDYGTDAYPAVAAATHLYRVKEAAHQLRSAVVAWLIADEEYCATYATFGLVDERAPRAEHGPMIETWSTDAEPEDAVQRARAGRPISSASAPTPPG</sequence>
<reference evidence="2 3" key="1">
    <citation type="submission" date="2020-08" db="EMBL/GenBank/DDBJ databases">
        <title>Sequencing the genomes of 1000 actinobacteria strains.</title>
        <authorList>
            <person name="Klenk H.-P."/>
        </authorList>
    </citation>
    <scope>NUCLEOTIDE SEQUENCE [LARGE SCALE GENOMIC DNA]</scope>
    <source>
        <strain evidence="2 3">DSM 11053</strain>
    </source>
</reference>
<proteinExistence type="predicted"/>
<name>A0A7W5JUL0_9ACTN</name>
<gene>
    <name evidence="2" type="ORF">FHX39_001578</name>
</gene>
<evidence type="ECO:0000313" key="3">
    <source>
        <dbReference type="Proteomes" id="UP000565572"/>
    </source>
</evidence>
<dbReference type="EMBL" id="JACHZG010000001">
    <property type="protein sequence ID" value="MBB3326634.1"/>
    <property type="molecule type" value="Genomic_DNA"/>
</dbReference>
<comment type="caution">
    <text evidence="2">The sequence shown here is derived from an EMBL/GenBank/DDBJ whole genome shotgun (WGS) entry which is preliminary data.</text>
</comment>
<dbReference type="AlphaFoldDB" id="A0A7W5JUL0"/>
<feature type="compositionally biased region" description="Polar residues" evidence="1">
    <location>
        <begin position="333"/>
        <end position="342"/>
    </location>
</feature>
<dbReference type="Proteomes" id="UP000565572">
    <property type="component" value="Unassembled WGS sequence"/>
</dbReference>
<feature type="region of interest" description="Disordered" evidence="1">
    <location>
        <begin position="310"/>
        <end position="342"/>
    </location>
</feature>
<dbReference type="RefSeq" id="WP_183337544.1">
    <property type="nucleotide sequence ID" value="NZ_JACHZG010000001.1"/>
</dbReference>
<accession>A0A7W5JUL0</accession>
<keyword evidence="3" id="KW-1185">Reference proteome</keyword>
<organism evidence="2 3">
    <name type="scientific">Microlunatus antarcticus</name>
    <dbReference type="NCBI Taxonomy" id="53388"/>
    <lineage>
        <taxon>Bacteria</taxon>
        <taxon>Bacillati</taxon>
        <taxon>Actinomycetota</taxon>
        <taxon>Actinomycetes</taxon>
        <taxon>Propionibacteriales</taxon>
        <taxon>Propionibacteriaceae</taxon>
        <taxon>Microlunatus</taxon>
    </lineage>
</organism>
<protein>
    <submittedName>
        <fullName evidence="2">Uncharacterized protein</fullName>
    </submittedName>
</protein>